<name>A0ABR1FJ71_AURAN</name>
<evidence type="ECO:0000259" key="1">
    <source>
        <dbReference type="Pfam" id="PF00248"/>
    </source>
</evidence>
<organism evidence="2 3">
    <name type="scientific">Aureococcus anophagefferens</name>
    <name type="common">Harmful bloom alga</name>
    <dbReference type="NCBI Taxonomy" id="44056"/>
    <lineage>
        <taxon>Eukaryota</taxon>
        <taxon>Sar</taxon>
        <taxon>Stramenopiles</taxon>
        <taxon>Ochrophyta</taxon>
        <taxon>Pelagophyceae</taxon>
        <taxon>Pelagomonadales</taxon>
        <taxon>Pelagomonadaceae</taxon>
        <taxon>Aureococcus</taxon>
    </lineage>
</organism>
<protein>
    <recommendedName>
        <fullName evidence="1">NADP-dependent oxidoreductase domain-containing protein</fullName>
    </recommendedName>
</protein>
<dbReference type="InterPro" id="IPR023210">
    <property type="entry name" value="NADP_OxRdtase_dom"/>
</dbReference>
<gene>
    <name evidence="2" type="ORF">SO694_00082117</name>
</gene>
<sequence length="700" mass="76689">MGSAVSTQSFFEKTDEAMEMGAAEPHILKLASKLAKAHGVDEATVAMGLTALEPCVKARLNRPISQPLDLASLRSFKEEMRGQPVAPDVAAALGKLPAAAKARVEQLLDCLHLCGGYLPRVGLGSAMLYKSIPGERVYEKAYSYGVRMTDMMDDAPSMPKFNNAMARDELRDELAGKDLSDFVLVAHPDPFTFGEKPARESLAGAKYLDRGAGEPLVDVYAPLCPARFGPGMVPDVSVNFDEAWTELEEMHREGKVRALGVCNMSAPQLERLLKFCAIRPAVYEAESHILHQQHDVVALCHREKIAVLAHTPLGQGSVLDQACLAHESLTPAQVAIRFNLDRGVSVLPGAMKLSHVEENVKTPLGPIVKRADPPASFVALSMAAINKHFRALIAPTADLVEKDGHWRAQPVEDARPLRKEVITQNAPTIDQLRPIIEALPKRATPAERRKVIADHLAKLGDVAAKDRHLGKMMVVPAEIFEAQPRIPRRSCKDDDITPQVDVADLPEGARVLFFSQRWLTPSHPDDADGTKRKAILAAAAAYAKKEQIDVAQVYIWFDVASIEQDDLAELVRGVNALGLYIASCDAFVSIDHAEYWDRAWCLMEQEFARCAGAPRFVLGDQGLEPTDHEITDPMEGNLTVEDDRAAIEVLCLVANDIRARLYLGNVSQFFTDISLDIALDKGMGKVEDDELRHNIIATEG</sequence>
<dbReference type="InterPro" id="IPR036812">
    <property type="entry name" value="NAD(P)_OxRdtase_dom_sf"/>
</dbReference>
<feature type="domain" description="NADP-dependent oxidoreductase" evidence="1">
    <location>
        <begin position="234"/>
        <end position="318"/>
    </location>
</feature>
<reference evidence="2 3" key="1">
    <citation type="submission" date="2024-03" db="EMBL/GenBank/DDBJ databases">
        <title>Aureococcus anophagefferens CCMP1851 and Kratosvirus quantuckense: Draft genome of a second virus-susceptible host strain in the model system.</title>
        <authorList>
            <person name="Chase E."/>
            <person name="Truchon A.R."/>
            <person name="Schepens W."/>
            <person name="Wilhelm S.W."/>
        </authorList>
    </citation>
    <scope>NUCLEOTIDE SEQUENCE [LARGE SCALE GENOMIC DNA]</scope>
    <source>
        <strain evidence="2 3">CCMP1851</strain>
    </source>
</reference>
<dbReference type="PANTHER" id="PTHR43827:SF14">
    <property type="entry name" value="NADP-DEPENDENT OXIDOREDUCTASE DOMAIN-CONTAINING PROTEIN"/>
    <property type="match status" value="1"/>
</dbReference>
<evidence type="ECO:0000313" key="3">
    <source>
        <dbReference type="Proteomes" id="UP001363151"/>
    </source>
</evidence>
<accession>A0ABR1FJ71</accession>
<dbReference type="PRINTS" id="PR00069">
    <property type="entry name" value="ALDKETRDTASE"/>
</dbReference>
<dbReference type="Proteomes" id="UP001363151">
    <property type="component" value="Unassembled WGS sequence"/>
</dbReference>
<dbReference type="Gene3D" id="3.20.20.100">
    <property type="entry name" value="NADP-dependent oxidoreductase domain"/>
    <property type="match status" value="1"/>
</dbReference>
<keyword evidence="3" id="KW-1185">Reference proteome</keyword>
<dbReference type="PANTHER" id="PTHR43827">
    <property type="entry name" value="2,5-DIKETO-D-GLUCONIC ACID REDUCTASE"/>
    <property type="match status" value="1"/>
</dbReference>
<dbReference type="Pfam" id="PF00248">
    <property type="entry name" value="Aldo_ket_red"/>
    <property type="match status" value="1"/>
</dbReference>
<comment type="caution">
    <text evidence="2">The sequence shown here is derived from an EMBL/GenBank/DDBJ whole genome shotgun (WGS) entry which is preliminary data.</text>
</comment>
<proteinExistence type="predicted"/>
<dbReference type="SUPFAM" id="SSF51430">
    <property type="entry name" value="NAD(P)-linked oxidoreductase"/>
    <property type="match status" value="1"/>
</dbReference>
<dbReference type="EMBL" id="JBBJCI010000373">
    <property type="protein sequence ID" value="KAK7231847.1"/>
    <property type="molecule type" value="Genomic_DNA"/>
</dbReference>
<dbReference type="InterPro" id="IPR020471">
    <property type="entry name" value="AKR"/>
</dbReference>
<evidence type="ECO:0000313" key="2">
    <source>
        <dbReference type="EMBL" id="KAK7231847.1"/>
    </source>
</evidence>